<dbReference type="InterPro" id="IPR010921">
    <property type="entry name" value="Trp_repressor/repl_initiator"/>
</dbReference>
<reference evidence="2 3" key="1">
    <citation type="submission" date="2019-04" db="EMBL/GenBank/DDBJ databases">
        <title>Genome sequencing of Clostridium botulinum Groups I-IV and Clostridium butyricum.</title>
        <authorList>
            <person name="Brunt J."/>
            <person name="Van Vliet A.H.M."/>
            <person name="Stringer S.C."/>
            <person name="Carter A.T."/>
            <person name="Peck M.W."/>
        </authorList>
    </citation>
    <scope>NUCLEOTIDE SEQUENCE [LARGE SCALE GENOMIC DNA]</scope>
    <source>
        <strain evidence="2 3">BL81</strain>
    </source>
</reference>
<name>A0A6B4JQK1_CLOBO</name>
<dbReference type="SUPFAM" id="SSF48295">
    <property type="entry name" value="TrpR-like"/>
    <property type="match status" value="1"/>
</dbReference>
<dbReference type="Proteomes" id="UP000486903">
    <property type="component" value="Unassembled WGS sequence"/>
</dbReference>
<evidence type="ECO:0000313" key="3">
    <source>
        <dbReference type="Proteomes" id="UP000486903"/>
    </source>
</evidence>
<dbReference type="Gene3D" id="1.10.10.10">
    <property type="entry name" value="Winged helix-like DNA-binding domain superfamily/Winged helix DNA-binding domain"/>
    <property type="match status" value="1"/>
</dbReference>
<sequence length="125" mass="14893">MKYNSHNKFKTSGTGGIHIMTKGRATTYKERIQIIKYCIENENNYAETAEKYKVSYQQVYSWINKYQTQGIEALQDGRGKRKKESEMSELEKLQAKNKLLEAENRRQQMEIEFLKKLEEIERGRF</sequence>
<dbReference type="Pfam" id="PF13518">
    <property type="entry name" value="HTH_28"/>
    <property type="match status" value="1"/>
</dbReference>
<proteinExistence type="predicted"/>
<evidence type="ECO:0000259" key="1">
    <source>
        <dbReference type="Pfam" id="PF13518"/>
    </source>
</evidence>
<dbReference type="EMBL" id="SXFB01000012">
    <property type="protein sequence ID" value="NFV27206.1"/>
    <property type="molecule type" value="Genomic_DNA"/>
</dbReference>
<feature type="domain" description="Insertion element IS150 protein InsJ-like helix-turn-helix" evidence="1">
    <location>
        <begin position="30"/>
        <end position="82"/>
    </location>
</feature>
<dbReference type="GO" id="GO:0043565">
    <property type="term" value="F:sequence-specific DNA binding"/>
    <property type="evidence" value="ECO:0007669"/>
    <property type="project" value="InterPro"/>
</dbReference>
<dbReference type="AlphaFoldDB" id="A0A6B4JQK1"/>
<dbReference type="InterPro" id="IPR055247">
    <property type="entry name" value="InsJ-like_HTH"/>
</dbReference>
<gene>
    <name evidence="2" type="ORF">FDG31_13690</name>
</gene>
<dbReference type="InterPro" id="IPR036388">
    <property type="entry name" value="WH-like_DNA-bd_sf"/>
</dbReference>
<accession>A0A6B4JQK1</accession>
<protein>
    <recommendedName>
        <fullName evidence="1">Insertion element IS150 protein InsJ-like helix-turn-helix domain-containing protein</fullName>
    </recommendedName>
</protein>
<comment type="caution">
    <text evidence="2">The sequence shown here is derived from an EMBL/GenBank/DDBJ whole genome shotgun (WGS) entry which is preliminary data.</text>
</comment>
<evidence type="ECO:0000313" key="2">
    <source>
        <dbReference type="EMBL" id="NFV27206.1"/>
    </source>
</evidence>
<organism evidence="2 3">
    <name type="scientific">Clostridium botulinum</name>
    <dbReference type="NCBI Taxonomy" id="1491"/>
    <lineage>
        <taxon>Bacteria</taxon>
        <taxon>Bacillati</taxon>
        <taxon>Bacillota</taxon>
        <taxon>Clostridia</taxon>
        <taxon>Eubacteriales</taxon>
        <taxon>Clostridiaceae</taxon>
        <taxon>Clostridium</taxon>
    </lineage>
</organism>